<dbReference type="Proteomes" id="UP001057375">
    <property type="component" value="Unassembled WGS sequence"/>
</dbReference>
<dbReference type="EMBL" id="BQXS01010937">
    <property type="protein sequence ID" value="GKT35182.1"/>
    <property type="molecule type" value="Genomic_DNA"/>
</dbReference>
<evidence type="ECO:0000313" key="2">
    <source>
        <dbReference type="EMBL" id="GKT35182.1"/>
    </source>
</evidence>
<name>A0ABQ5KRS9_9EUKA</name>
<dbReference type="CDD" id="cd00024">
    <property type="entry name" value="CD_CSD"/>
    <property type="match status" value="1"/>
</dbReference>
<dbReference type="Pfam" id="PF00385">
    <property type="entry name" value="Chromo"/>
    <property type="match status" value="1"/>
</dbReference>
<dbReference type="Gene3D" id="2.40.50.40">
    <property type="match status" value="1"/>
</dbReference>
<proteinExistence type="predicted"/>
<keyword evidence="3" id="KW-1185">Reference proteome</keyword>
<dbReference type="PROSITE" id="PS50013">
    <property type="entry name" value="CHROMO_2"/>
    <property type="match status" value="1"/>
</dbReference>
<dbReference type="SUPFAM" id="SSF54160">
    <property type="entry name" value="Chromo domain-like"/>
    <property type="match status" value="1"/>
</dbReference>
<comment type="caution">
    <text evidence="2">The sequence shown here is derived from an EMBL/GenBank/DDBJ whole genome shotgun (WGS) entry which is preliminary data.</text>
</comment>
<dbReference type="InterPro" id="IPR023780">
    <property type="entry name" value="Chromo_domain"/>
</dbReference>
<protein>
    <recommendedName>
        <fullName evidence="1">Chromo domain-containing protein</fullName>
    </recommendedName>
</protein>
<reference evidence="2" key="1">
    <citation type="submission" date="2022-03" db="EMBL/GenBank/DDBJ databases">
        <title>Draft genome sequence of Aduncisulcus paluster, a free-living microaerophilic Fornicata.</title>
        <authorList>
            <person name="Yuyama I."/>
            <person name="Kume K."/>
            <person name="Tamura T."/>
            <person name="Inagaki Y."/>
            <person name="Hashimoto T."/>
        </authorList>
    </citation>
    <scope>NUCLEOTIDE SEQUENCE</scope>
    <source>
        <strain evidence="2">NY0171</strain>
    </source>
</reference>
<dbReference type="InterPro" id="IPR000953">
    <property type="entry name" value="Chromo/chromo_shadow_dom"/>
</dbReference>
<accession>A0ABQ5KRS9</accession>
<dbReference type="InterPro" id="IPR016197">
    <property type="entry name" value="Chromo-like_dom_sf"/>
</dbReference>
<feature type="domain" description="Chromo" evidence="1">
    <location>
        <begin position="127"/>
        <end position="180"/>
    </location>
</feature>
<gene>
    <name evidence="2" type="ORF">ADUPG1_008393</name>
</gene>
<sequence length="250" mass="29906">MEEPREDIQTKYVEYLQSLQKELTDIHEEVKLRLEEDAAAREQLCEHTDLKVHDFVFFRPKARTTKLQSKVRGPWEVVEKISEAVWRIEHPSDNRILEISINRLFKVWGKQDREQIRAMAAADDDEFVIEKIIEHYHYNPEKSDSTVMFKVVWEGYDSVDATWEPLDNLKGTEALDIYKEGWSELEELIDLEEEKKRKREKKKNVDATWEPLDNLKGTEALDIYKEGWSELEELIDLEEEKKRKREKKKK</sequence>
<dbReference type="SMART" id="SM00298">
    <property type="entry name" value="CHROMO"/>
    <property type="match status" value="1"/>
</dbReference>
<evidence type="ECO:0000259" key="1">
    <source>
        <dbReference type="PROSITE" id="PS50013"/>
    </source>
</evidence>
<evidence type="ECO:0000313" key="3">
    <source>
        <dbReference type="Proteomes" id="UP001057375"/>
    </source>
</evidence>
<organism evidence="2 3">
    <name type="scientific">Aduncisulcus paluster</name>
    <dbReference type="NCBI Taxonomy" id="2918883"/>
    <lineage>
        <taxon>Eukaryota</taxon>
        <taxon>Metamonada</taxon>
        <taxon>Carpediemonas-like organisms</taxon>
        <taxon>Aduncisulcus</taxon>
    </lineage>
</organism>